<dbReference type="InterPro" id="IPR003751">
    <property type="entry name" value="CsrA"/>
</dbReference>
<evidence type="ECO:0000313" key="6">
    <source>
        <dbReference type="EMBL" id="TWU37030.1"/>
    </source>
</evidence>
<dbReference type="InterPro" id="IPR036107">
    <property type="entry name" value="CsrA_sf"/>
</dbReference>
<comment type="subcellular location">
    <subcellularLocation>
        <location evidence="5">Cytoplasm</location>
    </subcellularLocation>
</comment>
<dbReference type="HAMAP" id="MF_00167">
    <property type="entry name" value="CsrA"/>
    <property type="match status" value="1"/>
</dbReference>
<dbReference type="GO" id="GO:0006402">
    <property type="term" value="P:mRNA catabolic process"/>
    <property type="evidence" value="ECO:0007669"/>
    <property type="project" value="InterPro"/>
</dbReference>
<dbReference type="Pfam" id="PF02599">
    <property type="entry name" value="CsrA"/>
    <property type="match status" value="1"/>
</dbReference>
<dbReference type="PANTHER" id="PTHR34984">
    <property type="entry name" value="CARBON STORAGE REGULATOR"/>
    <property type="match status" value="1"/>
</dbReference>
<keyword evidence="4 5" id="KW-0694">RNA-binding</keyword>
<dbReference type="GO" id="GO:0048027">
    <property type="term" value="F:mRNA 5'-UTR binding"/>
    <property type="evidence" value="ECO:0007669"/>
    <property type="project" value="UniProtKB-UniRule"/>
</dbReference>
<proteinExistence type="inferred from homology"/>
<evidence type="ECO:0000256" key="1">
    <source>
        <dbReference type="ARBA" id="ARBA00022490"/>
    </source>
</evidence>
<accession>A0A5C6DJM9</accession>
<keyword evidence="7" id="KW-1185">Reference proteome</keyword>
<name>A0A5C6DJM9_9BACT</name>
<dbReference type="PANTHER" id="PTHR34984:SF1">
    <property type="entry name" value="CARBON STORAGE REGULATOR"/>
    <property type="match status" value="1"/>
</dbReference>
<evidence type="ECO:0000256" key="3">
    <source>
        <dbReference type="ARBA" id="ARBA00022845"/>
    </source>
</evidence>
<dbReference type="GO" id="GO:0044781">
    <property type="term" value="P:bacterial-type flagellum organization"/>
    <property type="evidence" value="ECO:0007669"/>
    <property type="project" value="UniProtKB-KW"/>
</dbReference>
<comment type="caution">
    <text evidence="6">The sequence shown here is derived from an EMBL/GenBank/DDBJ whole genome shotgun (WGS) entry which is preliminary data.</text>
</comment>
<reference evidence="6 7" key="1">
    <citation type="submission" date="2019-02" db="EMBL/GenBank/DDBJ databases">
        <title>Deep-cultivation of Planctomycetes and their phenomic and genomic characterization uncovers novel biology.</title>
        <authorList>
            <person name="Wiegand S."/>
            <person name="Jogler M."/>
            <person name="Boedeker C."/>
            <person name="Pinto D."/>
            <person name="Vollmers J."/>
            <person name="Rivas-Marin E."/>
            <person name="Kohn T."/>
            <person name="Peeters S.H."/>
            <person name="Heuer A."/>
            <person name="Rast P."/>
            <person name="Oberbeckmann S."/>
            <person name="Bunk B."/>
            <person name="Jeske O."/>
            <person name="Meyerdierks A."/>
            <person name="Storesund J.E."/>
            <person name="Kallscheuer N."/>
            <person name="Luecker S."/>
            <person name="Lage O.M."/>
            <person name="Pohl T."/>
            <person name="Merkel B.J."/>
            <person name="Hornburger P."/>
            <person name="Mueller R.-W."/>
            <person name="Bruemmer F."/>
            <person name="Labrenz M."/>
            <person name="Spormann A.M."/>
            <person name="Op Den Camp H."/>
            <person name="Overmann J."/>
            <person name="Amann R."/>
            <person name="Jetten M.S.M."/>
            <person name="Mascher T."/>
            <person name="Medema M.H."/>
            <person name="Devos D.P."/>
            <person name="Kaster A.-K."/>
            <person name="Ovreas L."/>
            <person name="Rohde M."/>
            <person name="Galperin M.Y."/>
            <person name="Jogler C."/>
        </authorList>
    </citation>
    <scope>NUCLEOTIDE SEQUENCE [LARGE SCALE GENOMIC DNA]</scope>
    <source>
        <strain evidence="6 7">Poly41</strain>
    </source>
</reference>
<dbReference type="GO" id="GO:0045947">
    <property type="term" value="P:negative regulation of translational initiation"/>
    <property type="evidence" value="ECO:0007669"/>
    <property type="project" value="UniProtKB-UniRule"/>
</dbReference>
<evidence type="ECO:0000256" key="5">
    <source>
        <dbReference type="HAMAP-Rule" id="MF_00167"/>
    </source>
</evidence>
<dbReference type="FunFam" id="2.60.40.4380:FF:000002">
    <property type="entry name" value="Translational regulator CsrA"/>
    <property type="match status" value="1"/>
</dbReference>
<organism evidence="6 7">
    <name type="scientific">Novipirellula artificiosorum</name>
    <dbReference type="NCBI Taxonomy" id="2528016"/>
    <lineage>
        <taxon>Bacteria</taxon>
        <taxon>Pseudomonadati</taxon>
        <taxon>Planctomycetota</taxon>
        <taxon>Planctomycetia</taxon>
        <taxon>Pirellulales</taxon>
        <taxon>Pirellulaceae</taxon>
        <taxon>Novipirellula</taxon>
    </lineage>
</organism>
<dbReference type="SUPFAM" id="SSF117130">
    <property type="entry name" value="CsrA-like"/>
    <property type="match status" value="1"/>
</dbReference>
<keyword evidence="2 5" id="KW-0678">Repressor</keyword>
<evidence type="ECO:0000256" key="4">
    <source>
        <dbReference type="ARBA" id="ARBA00022884"/>
    </source>
</evidence>
<dbReference type="AlphaFoldDB" id="A0A5C6DJM9"/>
<evidence type="ECO:0000313" key="7">
    <source>
        <dbReference type="Proteomes" id="UP000319143"/>
    </source>
</evidence>
<comment type="function">
    <text evidence="5">A translational regulator that binds mRNA to regulate translation initiation and/or mRNA stability. Usually binds in the 5'-UTR at or near the Shine-Dalgarno sequence preventing ribosome-binding, thus repressing translation. Its main target seems to be the major flagellin gene, while its function is anatagonized by FliW.</text>
</comment>
<dbReference type="OrthoDB" id="289081at2"/>
<dbReference type="RefSeq" id="WP_146527226.1">
    <property type="nucleotide sequence ID" value="NZ_SJPV01000005.1"/>
</dbReference>
<dbReference type="EMBL" id="SJPV01000005">
    <property type="protein sequence ID" value="TWU37030.1"/>
    <property type="molecule type" value="Genomic_DNA"/>
</dbReference>
<keyword evidence="5" id="KW-1005">Bacterial flagellum biogenesis</keyword>
<protein>
    <recommendedName>
        <fullName evidence="5">Translational regulator CsrA</fullName>
    </recommendedName>
</protein>
<keyword evidence="1 5" id="KW-0963">Cytoplasm</keyword>
<dbReference type="Gene3D" id="2.60.40.4380">
    <property type="entry name" value="Translational regulator CsrA"/>
    <property type="match status" value="1"/>
</dbReference>
<keyword evidence="3 5" id="KW-0810">Translation regulation</keyword>
<sequence>MLVLTRKLNEKIQIGENITITLIRVDGGKVRLGIDAPRDVRVLRAELEALAPSSSESAIQKGDSKFTVKDLHEAELLNEAMQIGEREEAFAHPVDLPNVSSARTARQSIAAAKVNRLGNLAEPRVFMSRLRTNDTVNTNDTVKPRAGAPLAAFLR</sequence>
<dbReference type="GO" id="GO:0005829">
    <property type="term" value="C:cytosol"/>
    <property type="evidence" value="ECO:0007669"/>
    <property type="project" value="TreeGrafter"/>
</dbReference>
<dbReference type="Proteomes" id="UP000319143">
    <property type="component" value="Unassembled WGS sequence"/>
</dbReference>
<gene>
    <name evidence="5" type="primary">csrA</name>
    <name evidence="6" type="ORF">Poly41_31560</name>
</gene>
<comment type="subunit">
    <text evidence="5">Homodimer; the beta-strands of each monomer intercalate to form a hydrophobic core, while the alpha-helices form wings that extend away from the core.</text>
</comment>
<evidence type="ECO:0000256" key="2">
    <source>
        <dbReference type="ARBA" id="ARBA00022491"/>
    </source>
</evidence>
<dbReference type="GO" id="GO:1902208">
    <property type="term" value="P:regulation of bacterial-type flagellum assembly"/>
    <property type="evidence" value="ECO:0007669"/>
    <property type="project" value="UniProtKB-UniRule"/>
</dbReference>
<dbReference type="GO" id="GO:0006109">
    <property type="term" value="P:regulation of carbohydrate metabolic process"/>
    <property type="evidence" value="ECO:0007669"/>
    <property type="project" value="InterPro"/>
</dbReference>
<comment type="similarity">
    <text evidence="5">Belongs to the CsrA/RsmA family.</text>
</comment>